<keyword evidence="3" id="KW-0413">Isomerase</keyword>
<sequence length="126" mass="14344">MGWRVRGVRGATTVEANTYAALERAVLELMEEIEAQNDIDPREIVSATFSATTDIDVVFPAKIARSRSQWENVPLLDVQQMYVKGSLERCIRVLIHVNTPLEQHQIKHIYLNGARDLRPDLVYAQI</sequence>
<dbReference type="Proteomes" id="UP000249467">
    <property type="component" value="Unassembled WGS sequence"/>
</dbReference>
<dbReference type="GO" id="GO:0004106">
    <property type="term" value="F:chorismate mutase activity"/>
    <property type="evidence" value="ECO:0007669"/>
    <property type="project" value="UniProtKB-UniRule"/>
</dbReference>
<dbReference type="EC" id="5.4.99.5" evidence="1 3"/>
<evidence type="ECO:0000256" key="2">
    <source>
        <dbReference type="PIRSR" id="PIRSR005965-1"/>
    </source>
</evidence>
<dbReference type="GO" id="GO:0046417">
    <property type="term" value="P:chorismate metabolic process"/>
    <property type="evidence" value="ECO:0007669"/>
    <property type="project" value="TreeGrafter"/>
</dbReference>
<feature type="binding site" evidence="2">
    <location>
        <position position="92"/>
    </location>
    <ligand>
        <name>prephenate</name>
        <dbReference type="ChEBI" id="CHEBI:29934"/>
    </ligand>
</feature>
<feature type="binding site" evidence="2">
    <location>
        <position position="9"/>
    </location>
    <ligand>
        <name>prephenate</name>
        <dbReference type="ChEBI" id="CHEBI:29934"/>
    </ligand>
</feature>
<dbReference type="AlphaFoldDB" id="A0A2W4Y298"/>
<dbReference type="GO" id="GO:0009073">
    <property type="term" value="P:aromatic amino acid family biosynthetic process"/>
    <property type="evidence" value="ECO:0007669"/>
    <property type="project" value="UniProtKB-UniRule"/>
</dbReference>
<dbReference type="GO" id="GO:0008652">
    <property type="term" value="P:amino acid biosynthetic process"/>
    <property type="evidence" value="ECO:0007669"/>
    <property type="project" value="UniProtKB-UniRule"/>
</dbReference>
<dbReference type="InterPro" id="IPR008243">
    <property type="entry name" value="Chorismate_mutase_AroH"/>
</dbReference>
<feature type="binding site" evidence="2">
    <location>
        <position position="110"/>
    </location>
    <ligand>
        <name>prephenate</name>
        <dbReference type="ChEBI" id="CHEBI:29934"/>
    </ligand>
</feature>
<keyword evidence="2 3" id="KW-0028">Amino-acid biosynthesis</keyword>
<evidence type="ECO:0000313" key="4">
    <source>
        <dbReference type="EMBL" id="PZO37518.1"/>
    </source>
</evidence>
<keyword evidence="2 3" id="KW-0057">Aromatic amino acid biosynthesis</keyword>
<name>A0A2W4Y298_9CYAN</name>
<dbReference type="PIRSF" id="PIRSF005965">
    <property type="entry name" value="Chor_mut_AroH"/>
    <property type="match status" value="1"/>
</dbReference>
<dbReference type="PROSITE" id="PS51167">
    <property type="entry name" value="CHORISMATE_MUT_1"/>
    <property type="match status" value="1"/>
</dbReference>
<reference evidence="4 5" key="1">
    <citation type="submission" date="2018-04" db="EMBL/GenBank/DDBJ databases">
        <authorList>
            <person name="Go L.Y."/>
            <person name="Mitchell J.A."/>
        </authorList>
    </citation>
    <scope>NUCLEOTIDE SEQUENCE [LARGE SCALE GENOMIC DNA]</scope>
    <source>
        <strain evidence="4">ULC066bin1</strain>
    </source>
</reference>
<dbReference type="Gene3D" id="3.30.1330.40">
    <property type="entry name" value="RutC-like"/>
    <property type="match status" value="1"/>
</dbReference>
<gene>
    <name evidence="4" type="primary">aroH</name>
    <name evidence="4" type="ORF">DCF19_18625</name>
</gene>
<dbReference type="Pfam" id="PF07736">
    <property type="entry name" value="CM_1"/>
    <property type="match status" value="1"/>
</dbReference>
<evidence type="ECO:0000256" key="1">
    <source>
        <dbReference type="NCBIfam" id="TIGR01796"/>
    </source>
</evidence>
<dbReference type="PANTHER" id="PTHR21164">
    <property type="entry name" value="CHORISMATE MUTASE"/>
    <property type="match status" value="1"/>
</dbReference>
<protein>
    <recommendedName>
        <fullName evidence="1 3">chorismate mutase</fullName>
        <ecNumber evidence="1 3">5.4.99.5</ecNumber>
    </recommendedName>
</protein>
<reference evidence="4 5" key="2">
    <citation type="submission" date="2018-06" db="EMBL/GenBank/DDBJ databases">
        <title>Metagenomic assembly of (sub)arctic Cyanobacteria and their associated microbiome from non-axenic cultures.</title>
        <authorList>
            <person name="Baurain D."/>
        </authorList>
    </citation>
    <scope>NUCLEOTIDE SEQUENCE [LARGE SCALE GENOMIC DNA]</scope>
    <source>
        <strain evidence="4">ULC066bin1</strain>
    </source>
</reference>
<dbReference type="InterPro" id="IPR035959">
    <property type="entry name" value="RutC-like_sf"/>
</dbReference>
<evidence type="ECO:0000256" key="3">
    <source>
        <dbReference type="PROSITE-ProRule" id="PRU00514"/>
    </source>
</evidence>
<comment type="caution">
    <text evidence="4">The sequence shown here is derived from an EMBL/GenBank/DDBJ whole genome shotgun (WGS) entry which is preliminary data.</text>
</comment>
<dbReference type="PANTHER" id="PTHR21164:SF0">
    <property type="entry name" value="CHORISMATE MUTASE AROH"/>
    <property type="match status" value="1"/>
</dbReference>
<proteinExistence type="predicted"/>
<dbReference type="UniPathway" id="UPA00120">
    <property type="reaction ID" value="UER00203"/>
</dbReference>
<dbReference type="EMBL" id="QBML01000030">
    <property type="protein sequence ID" value="PZO37518.1"/>
    <property type="molecule type" value="Genomic_DNA"/>
</dbReference>
<comment type="catalytic activity">
    <reaction evidence="3">
        <text>chorismate = prephenate</text>
        <dbReference type="Rhea" id="RHEA:13897"/>
        <dbReference type="ChEBI" id="CHEBI:29748"/>
        <dbReference type="ChEBI" id="CHEBI:29934"/>
        <dbReference type="EC" id="5.4.99.5"/>
    </reaction>
</comment>
<dbReference type="CDD" id="cd02185">
    <property type="entry name" value="AroH"/>
    <property type="match status" value="1"/>
</dbReference>
<accession>A0A2W4Y298</accession>
<organism evidence="4 5">
    <name type="scientific">Pseudanabaena frigida</name>
    <dbReference type="NCBI Taxonomy" id="945775"/>
    <lineage>
        <taxon>Bacteria</taxon>
        <taxon>Bacillati</taxon>
        <taxon>Cyanobacteriota</taxon>
        <taxon>Cyanophyceae</taxon>
        <taxon>Pseudanabaenales</taxon>
        <taxon>Pseudanabaenaceae</taxon>
        <taxon>Pseudanabaena</taxon>
    </lineage>
</organism>
<dbReference type="SUPFAM" id="SSF55298">
    <property type="entry name" value="YjgF-like"/>
    <property type="match status" value="1"/>
</dbReference>
<dbReference type="NCBIfam" id="TIGR01796">
    <property type="entry name" value="CM_mono_aroH"/>
    <property type="match status" value="1"/>
</dbReference>
<evidence type="ECO:0000313" key="5">
    <source>
        <dbReference type="Proteomes" id="UP000249467"/>
    </source>
</evidence>